<keyword evidence="4 5" id="KW-0406">Ion transport</keyword>
<dbReference type="GO" id="GO:0000221">
    <property type="term" value="C:vacuolar proton-transporting V-type ATPase, V1 domain"/>
    <property type="evidence" value="ECO:0007669"/>
    <property type="project" value="TreeGrafter"/>
</dbReference>
<dbReference type="PANTHER" id="PTHR10137:SF0">
    <property type="entry name" value="V-TYPE PROTON ATPASE SUBUNIT C"/>
    <property type="match status" value="1"/>
</dbReference>
<dbReference type="OMA" id="KSSYIQW"/>
<keyword evidence="7" id="KW-1185">Reference proteome</keyword>
<gene>
    <name evidence="6" type="ORF">CYME_CMC151C</name>
</gene>
<protein>
    <recommendedName>
        <fullName evidence="5">V-type proton ATPase subunit C</fullName>
    </recommendedName>
</protein>
<evidence type="ECO:0000256" key="3">
    <source>
        <dbReference type="ARBA" id="ARBA00022781"/>
    </source>
</evidence>
<dbReference type="InterPro" id="IPR004907">
    <property type="entry name" value="ATPase_V1-cplx_csu"/>
</dbReference>
<dbReference type="AlphaFoldDB" id="M1V411"/>
<dbReference type="eggNOG" id="KOG2909">
    <property type="taxonomic scope" value="Eukaryota"/>
</dbReference>
<dbReference type="KEGG" id="cme:CYME_CMC151C"/>
<dbReference type="HOGENOM" id="CLU_017554_3_0_1"/>
<sequence length="381" mass="43572">MAPTGSPNEVCAGLLAVPRTLPTIPIAQIEPFELPGFRVGTLDSLLALSETLCRHDSAASQLAVKIAQEFPAEFSLSTDGLRVPLRAYCPFRWNQAKYGSVEQCPLAQLFQFVWRQVEELEQGFRTRHEQYAAAKQNWQALEQAYSGGLSYRPLSSIVRPEQILETEHLLTVFLLLKARDEDTFLRTYESSTPHVVPRSATLLARDDEEVLYSVVVFRKGLTEFVRAARERRYQVREYQSEADSTQGSLEERLAKARIHWQQLGHAFREWITEAYAECIDALVHLKVLRLFVEGVLRYGVPVSFAAGWILYDRSKIQKIRKTLQQALHTPEHRQILRHVYREAGEQIEMPSIPGLSAADMELPYDEDAFVWLPVDDAIFRQ</sequence>
<evidence type="ECO:0000313" key="6">
    <source>
        <dbReference type="EMBL" id="BAM79075.1"/>
    </source>
</evidence>
<evidence type="ECO:0000256" key="4">
    <source>
        <dbReference type="ARBA" id="ARBA00023065"/>
    </source>
</evidence>
<keyword evidence="3 5" id="KW-0375">Hydrogen ion transport</keyword>
<dbReference type="STRING" id="280699.M1V411"/>
<reference evidence="6 7" key="2">
    <citation type="journal article" date="2007" name="BMC Biol.">
        <title>A 100%-complete sequence reveals unusually simple genomic features in the hot-spring red alga Cyanidioschyzon merolae.</title>
        <authorList>
            <person name="Nozaki H."/>
            <person name="Takano H."/>
            <person name="Misumi O."/>
            <person name="Terasawa K."/>
            <person name="Matsuzaki M."/>
            <person name="Maruyama S."/>
            <person name="Nishida K."/>
            <person name="Yagisawa F."/>
            <person name="Yoshida Y."/>
            <person name="Fujiwara T."/>
            <person name="Takio S."/>
            <person name="Tamura K."/>
            <person name="Chung S.J."/>
            <person name="Nakamura S."/>
            <person name="Kuroiwa H."/>
            <person name="Tanaka K."/>
            <person name="Sato N."/>
            <person name="Kuroiwa T."/>
        </authorList>
    </citation>
    <scope>NUCLEOTIDE SEQUENCE [LARGE SCALE GENOMIC DNA]</scope>
    <source>
        <strain evidence="6 7">10D</strain>
    </source>
</reference>
<dbReference type="GO" id="GO:0046961">
    <property type="term" value="F:proton-transporting ATPase activity, rotational mechanism"/>
    <property type="evidence" value="ECO:0007669"/>
    <property type="project" value="InterPro"/>
</dbReference>
<organism evidence="6 7">
    <name type="scientific">Cyanidioschyzon merolae (strain NIES-3377 / 10D)</name>
    <name type="common">Unicellular red alga</name>
    <dbReference type="NCBI Taxonomy" id="280699"/>
    <lineage>
        <taxon>Eukaryota</taxon>
        <taxon>Rhodophyta</taxon>
        <taxon>Bangiophyceae</taxon>
        <taxon>Cyanidiales</taxon>
        <taxon>Cyanidiaceae</taxon>
        <taxon>Cyanidioschyzon</taxon>
    </lineage>
</organism>
<accession>M1V411</accession>
<dbReference type="InterPro" id="IPR036132">
    <property type="entry name" value="Vac_ATP_synth_c_sf"/>
</dbReference>
<dbReference type="Gene3D" id="1.20.1460.10">
    <property type="entry name" value="subunit c (vma5p) of the yeast v-atpase, domain 2"/>
    <property type="match status" value="1"/>
</dbReference>
<evidence type="ECO:0000256" key="5">
    <source>
        <dbReference type="RuleBase" id="RU364010"/>
    </source>
</evidence>
<dbReference type="OrthoDB" id="6605928at2759"/>
<dbReference type="Gramene" id="CMC151CT">
    <property type="protein sequence ID" value="CMC151CT"/>
    <property type="gene ID" value="CMC151C"/>
</dbReference>
<dbReference type="EMBL" id="AP006485">
    <property type="protein sequence ID" value="BAM79075.1"/>
    <property type="molecule type" value="Genomic_DNA"/>
</dbReference>
<dbReference type="RefSeq" id="XP_005535361.1">
    <property type="nucleotide sequence ID" value="XM_005535304.1"/>
</dbReference>
<comment type="subunit">
    <text evidence="5">V-ATPase is a heteromultimeric enzyme composed of a peripheral catalytic V1 complex (components A to H) attached to an integral membrane V0 proton pore complex.</text>
</comment>
<dbReference type="GeneID" id="16992550"/>
<reference evidence="6 7" key="1">
    <citation type="journal article" date="2004" name="Nature">
        <title>Genome sequence of the ultrasmall unicellular red alga Cyanidioschyzon merolae 10D.</title>
        <authorList>
            <person name="Matsuzaki M."/>
            <person name="Misumi O."/>
            <person name="Shin-i T."/>
            <person name="Maruyama S."/>
            <person name="Takahara M."/>
            <person name="Miyagishima S."/>
            <person name="Mori T."/>
            <person name="Nishida K."/>
            <person name="Yagisawa F."/>
            <person name="Nishida K."/>
            <person name="Yoshida Y."/>
            <person name="Nishimura Y."/>
            <person name="Nakao S."/>
            <person name="Kobayashi T."/>
            <person name="Momoyama Y."/>
            <person name="Higashiyama T."/>
            <person name="Minoda A."/>
            <person name="Sano M."/>
            <person name="Nomoto H."/>
            <person name="Oishi K."/>
            <person name="Hayashi H."/>
            <person name="Ohta F."/>
            <person name="Nishizaka S."/>
            <person name="Haga S."/>
            <person name="Miura S."/>
            <person name="Morishita T."/>
            <person name="Kabeya Y."/>
            <person name="Terasawa K."/>
            <person name="Suzuki Y."/>
            <person name="Ishii Y."/>
            <person name="Asakawa S."/>
            <person name="Takano H."/>
            <person name="Ohta N."/>
            <person name="Kuroiwa H."/>
            <person name="Tanaka K."/>
            <person name="Shimizu N."/>
            <person name="Sugano S."/>
            <person name="Sato N."/>
            <person name="Nozaki H."/>
            <person name="Ogasawara N."/>
            <person name="Kohara Y."/>
            <person name="Kuroiwa T."/>
        </authorList>
    </citation>
    <scope>NUCLEOTIDE SEQUENCE [LARGE SCALE GENOMIC DNA]</scope>
    <source>
        <strain evidence="6 7">10D</strain>
    </source>
</reference>
<evidence type="ECO:0000256" key="2">
    <source>
        <dbReference type="ARBA" id="ARBA00022448"/>
    </source>
</evidence>
<dbReference type="Pfam" id="PF03223">
    <property type="entry name" value="V-ATPase_C"/>
    <property type="match status" value="1"/>
</dbReference>
<dbReference type="SUPFAM" id="SSF118203">
    <property type="entry name" value="Vacuolar ATP synthase subunit C"/>
    <property type="match status" value="1"/>
</dbReference>
<dbReference type="Gene3D" id="3.30.70.1180">
    <property type="entry name" value="Vacuolar atp synthase subunit c, domain 1"/>
    <property type="match status" value="1"/>
</dbReference>
<proteinExistence type="inferred from homology"/>
<dbReference type="Proteomes" id="UP000007014">
    <property type="component" value="Chromosome 3"/>
</dbReference>
<comment type="similarity">
    <text evidence="1 5">Belongs to the V-ATPase C subunit family.</text>
</comment>
<dbReference type="PANTHER" id="PTHR10137">
    <property type="entry name" value="V-TYPE PROTON ATPASE SUBUNIT C"/>
    <property type="match status" value="1"/>
</dbReference>
<dbReference type="CDD" id="cd14785">
    <property type="entry name" value="V-ATPase_C"/>
    <property type="match status" value="1"/>
</dbReference>
<comment type="function">
    <text evidence="5">Subunit of the V1 complex of vacuolar(H+)-ATPase (V-ATPase), a multisubunit enzyme composed of a peripheral complex (V1) that hydrolyzes ATP and a membrane integral complex (V0) that translocates protons. V-ATPase is responsible for acidifying and maintaining the pH of intracellular compartments and in some cell types, is targeted to the plasma membrane, where it is responsible for acidifying the extracellular environment. Subunit C is necessary for the assembly of the catalytic sector of the enzyme and is likely to have a specific function in its catalytic activity.</text>
</comment>
<evidence type="ECO:0000256" key="1">
    <source>
        <dbReference type="ARBA" id="ARBA00006138"/>
    </source>
</evidence>
<dbReference type="Gene3D" id="3.30.70.100">
    <property type="match status" value="1"/>
</dbReference>
<name>M1V411_CYAM1</name>
<keyword evidence="2 5" id="KW-0813">Transport</keyword>
<evidence type="ECO:0000313" key="7">
    <source>
        <dbReference type="Proteomes" id="UP000007014"/>
    </source>
</evidence>